<gene>
    <name evidence="4" type="ORF">DGI_1843</name>
</gene>
<dbReference type="Pfam" id="PF06119">
    <property type="entry name" value="NIDO"/>
    <property type="match status" value="1"/>
</dbReference>
<evidence type="ECO:0000256" key="1">
    <source>
        <dbReference type="ARBA" id="ARBA00022729"/>
    </source>
</evidence>
<dbReference type="STRING" id="1121448.DGI_1843"/>
<dbReference type="InterPro" id="IPR051495">
    <property type="entry name" value="Epithelial_Barrier/Signaling"/>
</dbReference>
<dbReference type="Proteomes" id="UP000016587">
    <property type="component" value="Chromosome"/>
</dbReference>
<reference evidence="4 5" key="1">
    <citation type="journal article" date="2013" name="J. Bacteriol.">
        <title>Roles of HynAB and Ech, the only two hydrogenases found in the model sulfate reducer Desulfovibrio gigas.</title>
        <authorList>
            <person name="Morais-Silva F.O."/>
            <person name="Santos C.I."/>
            <person name="Rodrigues R."/>
            <person name="Pereira I.A."/>
            <person name="Rodrigues-Pousada C."/>
        </authorList>
    </citation>
    <scope>NUCLEOTIDE SEQUENCE [LARGE SCALE GENOMIC DNA]</scope>
    <source>
        <strain evidence="5">ATCC 19364 / DSM 1382 / NCIMB 9332 / VKM B-1759</strain>
    </source>
</reference>
<dbReference type="PANTHER" id="PTHR13802:SF60">
    <property type="entry name" value="PROTEIN CBG06057"/>
    <property type="match status" value="1"/>
</dbReference>
<keyword evidence="5" id="KW-1185">Reference proteome</keyword>
<dbReference type="InterPro" id="IPR029030">
    <property type="entry name" value="Caspase-like_dom_sf"/>
</dbReference>
<dbReference type="Gene3D" id="3.40.50.10390">
    <property type="entry name" value="Gingipain r, domain 1"/>
    <property type="match status" value="1"/>
</dbReference>
<dbReference type="KEGG" id="dgg:DGI_1843"/>
<feature type="domain" description="Gingipain" evidence="2">
    <location>
        <begin position="235"/>
        <end position="606"/>
    </location>
</feature>
<dbReference type="InterPro" id="IPR029031">
    <property type="entry name" value="Gingipain_N_sf"/>
</dbReference>
<dbReference type="HOGENOM" id="CLU_313253_0_0_7"/>
<dbReference type="Pfam" id="PF01364">
    <property type="entry name" value="Peptidase_C25"/>
    <property type="match status" value="1"/>
</dbReference>
<evidence type="ECO:0000313" key="4">
    <source>
        <dbReference type="EMBL" id="AGW13636.1"/>
    </source>
</evidence>
<evidence type="ECO:0000259" key="3">
    <source>
        <dbReference type="Pfam" id="PF06119"/>
    </source>
</evidence>
<organism evidence="4 5">
    <name type="scientific">Megalodesulfovibrio gigas (strain ATCC 19364 / DSM 1382 / NCIMB 9332 / VKM B-1759)</name>
    <name type="common">Desulfovibrio gigas</name>
    <dbReference type="NCBI Taxonomy" id="1121448"/>
    <lineage>
        <taxon>Bacteria</taxon>
        <taxon>Pseudomonadati</taxon>
        <taxon>Thermodesulfobacteriota</taxon>
        <taxon>Desulfovibrionia</taxon>
        <taxon>Desulfovibrionales</taxon>
        <taxon>Desulfovibrionaceae</taxon>
        <taxon>Megalodesulfovibrio</taxon>
    </lineage>
</organism>
<dbReference type="eggNOG" id="COG1404">
    <property type="taxonomic scope" value="Bacteria"/>
</dbReference>
<dbReference type="PATRIC" id="fig|1121448.10.peg.1809"/>
<dbReference type="InterPro" id="IPR001769">
    <property type="entry name" value="Gingipain"/>
</dbReference>
<dbReference type="SUPFAM" id="SSF52129">
    <property type="entry name" value="Caspase-like"/>
    <property type="match status" value="1"/>
</dbReference>
<reference evidence="5" key="2">
    <citation type="submission" date="2013-07" db="EMBL/GenBank/DDBJ databases">
        <authorList>
            <person name="Morais-Silva F.O."/>
            <person name="Rezende A.M."/>
            <person name="Pimentel C."/>
            <person name="Resende D.M."/>
            <person name="Santos C.I."/>
            <person name="Clemente C."/>
            <person name="de Oliveira L.M."/>
            <person name="da Silva S.M."/>
            <person name="Costa D.A."/>
            <person name="Varela-Raposo A."/>
            <person name="Horacio E.C.A."/>
            <person name="Matos M."/>
            <person name="Flores O."/>
            <person name="Ruiz J.C."/>
            <person name="Rodrigues-Pousada C."/>
        </authorList>
    </citation>
    <scope>NUCLEOTIDE SEQUENCE [LARGE SCALE GENOMIC DNA]</scope>
    <source>
        <strain evidence="5">ATCC 19364 / DSM 1382 / NCIMB 9332 / VKM B-1759</strain>
    </source>
</reference>
<dbReference type="Gene3D" id="2.60.40.3800">
    <property type="match status" value="1"/>
</dbReference>
<dbReference type="InterPro" id="IPR038490">
    <property type="entry name" value="Gingipain_propep_sf"/>
</dbReference>
<dbReference type="GO" id="GO:0008234">
    <property type="term" value="F:cysteine-type peptidase activity"/>
    <property type="evidence" value="ECO:0007669"/>
    <property type="project" value="InterPro"/>
</dbReference>
<evidence type="ECO:0000313" key="5">
    <source>
        <dbReference type="Proteomes" id="UP000016587"/>
    </source>
</evidence>
<dbReference type="PANTHER" id="PTHR13802">
    <property type="entry name" value="MUCIN 4-RELATED"/>
    <property type="match status" value="1"/>
</dbReference>
<dbReference type="eggNOG" id="COG1520">
    <property type="taxonomic scope" value="Bacteria"/>
</dbReference>
<feature type="domain" description="NIDO" evidence="3">
    <location>
        <begin position="768"/>
        <end position="893"/>
    </location>
</feature>
<protein>
    <submittedName>
        <fullName evidence="4">Uncharacterized protein</fullName>
    </submittedName>
</protein>
<proteinExistence type="predicted"/>
<dbReference type="GO" id="GO:0006508">
    <property type="term" value="P:proteolysis"/>
    <property type="evidence" value="ECO:0007669"/>
    <property type="project" value="InterPro"/>
</dbReference>
<dbReference type="NCBIfam" id="NF041940">
    <property type="entry name" value="choice_anch_X"/>
    <property type="match status" value="1"/>
</dbReference>
<dbReference type="GO" id="GO:0007160">
    <property type="term" value="P:cell-matrix adhesion"/>
    <property type="evidence" value="ECO:0007669"/>
    <property type="project" value="InterPro"/>
</dbReference>
<dbReference type="EMBL" id="CP006585">
    <property type="protein sequence ID" value="AGW13636.1"/>
    <property type="molecule type" value="Genomic_DNA"/>
</dbReference>
<keyword evidence="1" id="KW-0732">Signal</keyword>
<accession>T2GBZ3</accession>
<sequence length="935" mass="100124">MRTRLRSFRVHGVMLGIALVVALVFGQNAFAETITHTYTIQKPTVLYGADGKAIVELPGTQQDTKTIGAPMLPLMLSRLYVPAGQHVDTVEVSFGAMQALPGTYTLAHAVSPQPLSMGNTSLPAALPNPTIYGSNQPYPSQTWARASDQHLHGYRIVTTELRPVRYLPASGVVEYATSIKVTVHTSVQKNAVATDLQPRRSGTDLQDVLNLIDNGDAVPFDVQKNALPLDSSRQFLVITTNALKSAFTPLLTHRASSAGGGFTTYITTVEDIASGQSGRDLAEKMRNYIKGCYTNYGTQYVVLGGDADGPQASQAVPTRGCPATVGSYSDSYIPTDYYYACLDGTWDNDNDNIFGESTDGVSGGDIDWLAEVAVGRIPADTTQEVQNAINKIIAYDTASAPYKALLVGENLDSTPTWGGDKMDYVYEAMNAMPRDTLYDRDAASNDWPKSELISLLSGNAYSIVFHLGHSNVTYNMKMSNSDLDSITNTKYQFIYSQGCYSNSYDGRTTTVGSYSSSDSIGEDFLVRNTKNAFAYIGNSRYGWYNFGQVYNGASNLVHRRFAEAVFQSSIRRLGPANNQSKASLNYSDGVYRWLGFEINLMGDPASQLKLSCTDSTLAVAITTPAAQFTARVNTAQQLTAQVVTGCGTALTGGTVQATFSTGQTAVTLYDDGAHQDGVANDGTYGGSWTPNAAGNVTITIRASKSGYTAATATVSGTVNQAFAYVMQAGTYNWVDDSTATTIISSGDDTVVSLNLGFSFPFFDGVYSSVYVCSNGFLSFTTSSPYYSNTAIPNTANPNAMIAPFWDDLVVTSSLGGRVTAQQLGASPNARMVITWGNIRHYGESVTSAPATFQVVLDERTGTITMQYANVTFATSSYTGGGNATVGIENLDGSEGLQYSYNQASLSANQALVFLPQGVTDSAAETIVPTLYLLLQ</sequence>
<dbReference type="AlphaFoldDB" id="T2GBZ3"/>
<dbReference type="InterPro" id="IPR003886">
    <property type="entry name" value="NIDO_dom"/>
</dbReference>
<evidence type="ECO:0000259" key="2">
    <source>
        <dbReference type="Pfam" id="PF01364"/>
    </source>
</evidence>
<name>T2GBZ3_MEGG1</name>